<dbReference type="OrthoDB" id="6455850at2"/>
<dbReference type="OMA" id="WIERQAM"/>
<keyword evidence="2" id="KW-1185">Reference proteome</keyword>
<accession>A0A384KGF5</accession>
<accession>Q74U26</accession>
<dbReference type="InterPro" id="IPR038146">
    <property type="entry name" value="933W_put_Xis_sf"/>
</dbReference>
<dbReference type="PATRIC" id="fig|632.151.peg.1437"/>
<evidence type="ECO:0000313" key="2">
    <source>
        <dbReference type="Proteomes" id="UP000000815"/>
    </source>
</evidence>
<dbReference type="PIR" id="AG0254">
    <property type="entry name" value="AG0254"/>
</dbReference>
<sequence length="86" mass="10302">MDNVIQMNPSKWVSEDLLMSLNGMTKHMIQHARRKSWMEGREYIHVAPDLNPKENSPIMYNRQEIDNWVERQRPAIRRRIGERISA</sequence>
<protein>
    <submittedName>
        <fullName evidence="1">Phage excisionase</fullName>
    </submittedName>
</protein>
<dbReference type="KEGG" id="ype:YPO2087"/>
<dbReference type="RefSeq" id="WP_002215632.1">
    <property type="nucleotide sequence ID" value="NZ_CP009492.1"/>
</dbReference>
<dbReference type="GeneID" id="57976575"/>
<dbReference type="InterPro" id="IPR009634">
    <property type="entry name" value="Put_exci"/>
</dbReference>
<organism evidence="1 2">
    <name type="scientific">Yersinia pestis</name>
    <dbReference type="NCBI Taxonomy" id="632"/>
    <lineage>
        <taxon>Bacteria</taxon>
        <taxon>Pseudomonadati</taxon>
        <taxon>Pseudomonadota</taxon>
        <taxon>Gammaproteobacteria</taxon>
        <taxon>Enterobacterales</taxon>
        <taxon>Yersiniaceae</taxon>
        <taxon>Yersinia</taxon>
    </lineage>
</organism>
<dbReference type="AlphaFoldDB" id="A0A380PD09"/>
<name>A0A380PD09_YERPE</name>
<evidence type="ECO:0000313" key="1">
    <source>
        <dbReference type="EMBL" id="CAL20722.1"/>
    </source>
</evidence>
<dbReference type="Proteomes" id="UP000000815">
    <property type="component" value="Chromosome"/>
</dbReference>
<dbReference type="Gene3D" id="1.10.1660.60">
    <property type="entry name" value="Putative excisionased domain DUF1233"/>
    <property type="match status" value="1"/>
</dbReference>
<accession>A0A0H2W5K1</accession>
<dbReference type="Pfam" id="PF06806">
    <property type="entry name" value="DUF1233"/>
    <property type="match status" value="1"/>
</dbReference>
<proteinExistence type="predicted"/>
<gene>
    <name evidence="1" type="ordered locus">YPO2087</name>
</gene>
<accession>A0A380PD09</accession>
<reference evidence="1 2" key="1">
    <citation type="journal article" date="2001" name="Nature">
        <title>Genome sequence of Yersinia pestis, the causative agent of plague.</title>
        <authorList>
            <person name="Parkhill J."/>
            <person name="Wren B.W."/>
            <person name="Thomson N.R."/>
            <person name="Titball R.W."/>
            <person name="Holden M.T.G."/>
            <person name="Prentice M.B."/>
            <person name="Sebaihia M."/>
            <person name="James K.D."/>
            <person name="Churcher C."/>
            <person name="Mungall K.L."/>
            <person name="Baker S."/>
            <person name="Basham D."/>
            <person name="Bentley S.D."/>
            <person name="Brooks K."/>
            <person name="Cerdeno-Tarraga A.M."/>
            <person name="Chillingworth T."/>
            <person name="Cronin A."/>
            <person name="Davies R.M."/>
            <person name="Davis P."/>
            <person name="Dougan G."/>
            <person name="Feltwell T."/>
            <person name="Hamlin N."/>
            <person name="Holroyd S."/>
            <person name="Jagels K."/>
            <person name="Leather S."/>
            <person name="Karlyshev A.V."/>
            <person name="Moule S."/>
            <person name="Oyston P.C.F."/>
            <person name="Quail M."/>
            <person name="Rutherford K."/>
            <person name="Simmonds M."/>
            <person name="Skelton J."/>
            <person name="Stevens K."/>
            <person name="Whitehead S."/>
            <person name="Barrell B.G."/>
        </authorList>
    </citation>
    <scope>NUCLEOTIDE SEQUENCE [LARGE SCALE GENOMIC DNA]</scope>
    <source>
        <strain evidence="2">CO-92 / Biovar Orientalis</strain>
    </source>
</reference>
<dbReference type="EMBL" id="AL590842">
    <property type="protein sequence ID" value="CAL20722.1"/>
    <property type="molecule type" value="Genomic_DNA"/>
</dbReference>